<sequence>MEVEQRTVKGPVDAQHLPPDGGGLPCLGVLPPSEDFPEDTVCEDGKLLRQEETDCGVDSKVEGLNEAEKSNLRTEIPVQVTSDLNNGEEYDATADENRKTAECTAASNEENSLERNVSTSDNAEVRVKNNLNSVTQDGGEQCEKGLDIVFESNSLACLTSSFDKRTENSKSHFEAFKSDYISLLSGKNLGSPSLSSTQELLHDPIVSCEEIERGKSSCQSNAEFVPSEEVLDGPQISVGSKANYSSTLTNIHDQCLVKDTLQPSSSSPLVSTSTLTSREEELSDSNETVTYVDSHSHNHALSTHSLGNDCSEGDETSCANEVHKESLDCCEENPIPISRHCTEESLSSYKQHPSNQIELDIETDDEDGRIAFVSPSIYQSYEESPPTSHFQMREGADSSLGCSIIAEYNTCSADSSVCSPAFKTSAGANNLESSPSNASTCTPTSAQNTLKETSSSLQNYTSTSHSAHSVSVCSNNETEHLMVPSVDEHGGALCTGDQSFKTSAARQSALEPFLRPNHSNLLVSGVNQSGHKAALVQGMPQQTTLSSTVQFAHHHGGRTTIMQHQSLSAGMAGGVAAQATALQQHGGATSVLQQRTMTNAGQTVLVQQRIMTTCQGAVNQQALLQQRLAAQAAQAAQAALYHAGRPVRHQAMQQVLGLPQRRVVDASMYQTQALTGTGIIAGGTHALIGQRLVQGGTPQSSIMQHLVRQRYLGGPVMPGRVQMVAGRPVRIKMTYPRETISNT</sequence>
<dbReference type="AlphaFoldDB" id="A0AAV4EII3"/>
<comment type="caution">
    <text evidence="2">The sequence shown here is derived from an EMBL/GenBank/DDBJ whole genome shotgun (WGS) entry which is preliminary data.</text>
</comment>
<feature type="compositionally biased region" description="Low complexity" evidence="1">
    <location>
        <begin position="262"/>
        <end position="276"/>
    </location>
</feature>
<name>A0AAV4EII3_9GAST</name>
<gene>
    <name evidence="2" type="ORF">ElyMa_003533900</name>
</gene>
<evidence type="ECO:0000313" key="3">
    <source>
        <dbReference type="Proteomes" id="UP000762676"/>
    </source>
</evidence>
<evidence type="ECO:0000256" key="1">
    <source>
        <dbReference type="SAM" id="MobiDB-lite"/>
    </source>
</evidence>
<evidence type="ECO:0000313" key="2">
    <source>
        <dbReference type="EMBL" id="GFR60535.1"/>
    </source>
</evidence>
<accession>A0AAV4EII3</accession>
<feature type="region of interest" description="Disordered" evidence="1">
    <location>
        <begin position="262"/>
        <end position="284"/>
    </location>
</feature>
<feature type="region of interest" description="Disordered" evidence="1">
    <location>
        <begin position="428"/>
        <end position="461"/>
    </location>
</feature>
<organism evidence="2 3">
    <name type="scientific">Elysia marginata</name>
    <dbReference type="NCBI Taxonomy" id="1093978"/>
    <lineage>
        <taxon>Eukaryota</taxon>
        <taxon>Metazoa</taxon>
        <taxon>Spiralia</taxon>
        <taxon>Lophotrochozoa</taxon>
        <taxon>Mollusca</taxon>
        <taxon>Gastropoda</taxon>
        <taxon>Heterobranchia</taxon>
        <taxon>Euthyneura</taxon>
        <taxon>Panpulmonata</taxon>
        <taxon>Sacoglossa</taxon>
        <taxon>Placobranchoidea</taxon>
        <taxon>Plakobranchidae</taxon>
        <taxon>Elysia</taxon>
    </lineage>
</organism>
<reference evidence="2 3" key="1">
    <citation type="journal article" date="2021" name="Elife">
        <title>Chloroplast acquisition without the gene transfer in kleptoplastic sea slugs, Plakobranchus ocellatus.</title>
        <authorList>
            <person name="Maeda T."/>
            <person name="Takahashi S."/>
            <person name="Yoshida T."/>
            <person name="Shimamura S."/>
            <person name="Takaki Y."/>
            <person name="Nagai Y."/>
            <person name="Toyoda A."/>
            <person name="Suzuki Y."/>
            <person name="Arimoto A."/>
            <person name="Ishii H."/>
            <person name="Satoh N."/>
            <person name="Nishiyama T."/>
            <person name="Hasebe M."/>
            <person name="Maruyama T."/>
            <person name="Minagawa J."/>
            <person name="Obokata J."/>
            <person name="Shigenobu S."/>
        </authorList>
    </citation>
    <scope>NUCLEOTIDE SEQUENCE [LARGE SCALE GENOMIC DNA]</scope>
</reference>
<dbReference type="EMBL" id="BMAT01007240">
    <property type="protein sequence ID" value="GFR60535.1"/>
    <property type="molecule type" value="Genomic_DNA"/>
</dbReference>
<protein>
    <submittedName>
        <fullName evidence="2">Hely protein</fullName>
    </submittedName>
</protein>
<proteinExistence type="predicted"/>
<feature type="region of interest" description="Disordered" evidence="1">
    <location>
        <begin position="1"/>
        <end position="24"/>
    </location>
</feature>
<dbReference type="Proteomes" id="UP000762676">
    <property type="component" value="Unassembled WGS sequence"/>
</dbReference>
<keyword evidence="3" id="KW-1185">Reference proteome</keyword>
<feature type="compositionally biased region" description="Polar residues" evidence="1">
    <location>
        <begin position="428"/>
        <end position="460"/>
    </location>
</feature>